<reference evidence="3 4" key="1">
    <citation type="journal article" date="2015" name="Microbiome">
        <title>Genomic resolution of linkages in carbon, nitrogen, and sulfur cycling among widespread estuary sediment bacteria.</title>
        <authorList>
            <person name="Baker B.J."/>
            <person name="Lazar C.S."/>
            <person name="Teske A.P."/>
            <person name="Dick G.J."/>
        </authorList>
    </citation>
    <scope>NUCLEOTIDE SEQUENCE [LARGE SCALE GENOMIC DNA]</scope>
    <source>
        <strain evidence="3">DG_24</strain>
    </source>
</reference>
<dbReference type="InterPro" id="IPR000587">
    <property type="entry name" value="Creatinase_N"/>
</dbReference>
<dbReference type="SUPFAM" id="SSF55920">
    <property type="entry name" value="Creatinase/aminopeptidase"/>
    <property type="match status" value="1"/>
</dbReference>
<accession>A0A0S7WS31</accession>
<evidence type="ECO:0000313" key="4">
    <source>
        <dbReference type="Proteomes" id="UP000052008"/>
    </source>
</evidence>
<sequence length="397" mass="43690">MEFVAREELSQRTHALQEKLRRGELDGVLLMQNVDIFYFTGTAQNGILFIPSSGEPLFMVKKSVTRARIESPLDQVVPLESVRKAPDLIQSHGHRVDGRFGMELDVLPVSLYDRTRKAFGNASIVDASGLVREVRASKSPYEIEMMRKAAGQLAAGFDALRTAIREGMREIDICAQLEGILRREGHQGIVRARRWNMELWYGAVSAGASASYPISFEGPVGVTGLYPAVPQSGGERHVNAGEPIVIDIVGGHGGYLVDKTRIFCIGEPDAALRELYEFALTVERHIEERLRPGNVPGDIYDETIELVAETPYADHFMGWDENRVGFVGHGIGLEIDELPVLAHGFDAPLETGMTVAVEPKFFYPDTGGVGIEDTYVVTATGCEKLTEYPTEMIIVPG</sequence>
<name>A0A0S7WS31_UNCT6</name>
<dbReference type="Gene3D" id="3.40.350.10">
    <property type="entry name" value="Creatinase/prolidase N-terminal domain"/>
    <property type="match status" value="1"/>
</dbReference>
<dbReference type="InterPro" id="IPR029149">
    <property type="entry name" value="Creatin/AminoP/Spt16_N"/>
</dbReference>
<dbReference type="PANTHER" id="PTHR46112">
    <property type="entry name" value="AMINOPEPTIDASE"/>
    <property type="match status" value="1"/>
</dbReference>
<evidence type="ECO:0000313" key="3">
    <source>
        <dbReference type="EMBL" id="KPJ52851.1"/>
    </source>
</evidence>
<dbReference type="SUPFAM" id="SSF53092">
    <property type="entry name" value="Creatinase/prolidase N-terminal domain"/>
    <property type="match status" value="1"/>
</dbReference>
<comment type="caution">
    <text evidence="3">The sequence shown here is derived from an EMBL/GenBank/DDBJ whole genome shotgun (WGS) entry which is preliminary data.</text>
</comment>
<dbReference type="AlphaFoldDB" id="A0A0S7WS31"/>
<dbReference type="InterPro" id="IPR000994">
    <property type="entry name" value="Pept_M24"/>
</dbReference>
<dbReference type="PANTHER" id="PTHR46112:SF2">
    <property type="entry name" value="XAA-PRO AMINOPEPTIDASE P-RELATED"/>
    <property type="match status" value="1"/>
</dbReference>
<dbReference type="CDD" id="cd01066">
    <property type="entry name" value="APP_MetAP"/>
    <property type="match status" value="1"/>
</dbReference>
<organism evidence="3 4">
    <name type="scientific">candidate division TA06 bacterium DG_24</name>
    <dbReference type="NCBI Taxonomy" id="1703770"/>
    <lineage>
        <taxon>Bacteria</taxon>
        <taxon>Bacteria division TA06</taxon>
    </lineage>
</organism>
<dbReference type="STRING" id="1703770.AMJ39_06705"/>
<proteinExistence type="predicted"/>
<dbReference type="EMBL" id="LIZS01000039">
    <property type="protein sequence ID" value="KPJ52851.1"/>
    <property type="molecule type" value="Genomic_DNA"/>
</dbReference>
<feature type="domain" description="Creatinase N-terminal" evidence="2">
    <location>
        <begin position="12"/>
        <end position="136"/>
    </location>
</feature>
<dbReference type="InterPro" id="IPR050659">
    <property type="entry name" value="Peptidase_M24B"/>
</dbReference>
<evidence type="ECO:0000259" key="1">
    <source>
        <dbReference type="Pfam" id="PF00557"/>
    </source>
</evidence>
<evidence type="ECO:0000259" key="2">
    <source>
        <dbReference type="Pfam" id="PF01321"/>
    </source>
</evidence>
<dbReference type="Pfam" id="PF00557">
    <property type="entry name" value="Peptidase_M24"/>
    <property type="match status" value="1"/>
</dbReference>
<dbReference type="InterPro" id="IPR036005">
    <property type="entry name" value="Creatinase/aminopeptidase-like"/>
</dbReference>
<dbReference type="Pfam" id="PF01321">
    <property type="entry name" value="Creatinase_N"/>
    <property type="match status" value="1"/>
</dbReference>
<dbReference type="Gene3D" id="3.90.230.10">
    <property type="entry name" value="Creatinase/methionine aminopeptidase superfamily"/>
    <property type="match status" value="1"/>
</dbReference>
<feature type="domain" description="Peptidase M24" evidence="1">
    <location>
        <begin position="144"/>
        <end position="379"/>
    </location>
</feature>
<dbReference type="Proteomes" id="UP000052008">
    <property type="component" value="Unassembled WGS sequence"/>
</dbReference>
<protein>
    <recommendedName>
        <fullName evidence="5">Peptidase M24</fullName>
    </recommendedName>
</protein>
<evidence type="ECO:0008006" key="5">
    <source>
        <dbReference type="Google" id="ProtNLM"/>
    </source>
</evidence>
<gene>
    <name evidence="3" type="ORF">AMJ39_06705</name>
</gene>